<dbReference type="VEuPathDB" id="VectorBase:AALB20_030211"/>
<dbReference type="AlphaFoldDB" id="A0A182G046"/>
<dbReference type="PANTHER" id="PTHR23352:SF2">
    <property type="entry name" value="NEURAL PROLIFERATION DIFFERENTIATION AND CONTROL PROTEIN 1"/>
    <property type="match status" value="1"/>
</dbReference>
<dbReference type="GO" id="GO:0016020">
    <property type="term" value="C:membrane"/>
    <property type="evidence" value="ECO:0007669"/>
    <property type="project" value="InterPro"/>
</dbReference>
<sequence length="387" mass="42618">MTFRRVRLSLLTIWNIILVLPIVSSDHDYMPGYHRRLHPASYTNKDVQEISDGVVKTINILIEEQARRRFLEHLQQLRASGSNSLPAPSHRGQDDLSEQHRPTYSYQLPLNNHINPNEPIHFAVGPNDPRYYDKTDEMLSGESLESVGIYPQEDQKGSSIIEGGNTRLSAPLLPIQPKIGKVRNHSNTATGTGIESSSKDRTNLNTVVQQPIDLDNRFGMYVIAMIAGVSAAVTVALISVAFGWYTLHKRNKAAADVEYPAYGVTGPNRDSSAAAAAAAGDRKLAQNAQMYHYQHQKQQIIAMENTTRSSIHSEQPSEDENEEGDYTVYECPGLAPTGEMEVKNPLFLEDAPGGGMSLQTSVSGDGPAVGAQYVEKAVQPQTRPNNK</sequence>
<keyword evidence="2" id="KW-1185">Reference proteome</keyword>
<dbReference type="InterPro" id="IPR009635">
    <property type="entry name" value="NPDC1"/>
</dbReference>
<dbReference type="PANTHER" id="PTHR23352">
    <property type="entry name" value="NEURAL PROLIFERATION DIFFERENTIATION AND CONTROL PROTEIN-1 NPDC-1 PROTEIN"/>
    <property type="match status" value="1"/>
</dbReference>
<dbReference type="GeneID" id="118460015"/>
<evidence type="ECO:0000313" key="1">
    <source>
        <dbReference type="EnsemblMetazoa" id="AALB015625-PA"/>
    </source>
</evidence>
<reference evidence="1" key="2">
    <citation type="submission" date="2022-08" db="UniProtKB">
        <authorList>
            <consortium name="EnsemblMetazoa"/>
        </authorList>
    </citation>
    <scope>IDENTIFICATION</scope>
    <source>
        <strain evidence="1">STECLA/ALBI9_A</strain>
    </source>
</reference>
<protein>
    <submittedName>
        <fullName evidence="1">Uncharacterized protein</fullName>
    </submittedName>
</protein>
<dbReference type="Pfam" id="PF06809">
    <property type="entry name" value="NPDC1"/>
    <property type="match status" value="1"/>
</dbReference>
<evidence type="ECO:0000313" key="2">
    <source>
        <dbReference type="Proteomes" id="UP000069272"/>
    </source>
</evidence>
<dbReference type="EnsemblMetazoa" id="AALB015625-RA">
    <property type="protein sequence ID" value="AALB015625-PA"/>
    <property type="gene ID" value="AALB015625"/>
</dbReference>
<accession>A0A182G046</accession>
<dbReference type="RefSeq" id="XP_035779839.1">
    <property type="nucleotide sequence ID" value="XM_035923946.1"/>
</dbReference>
<organism evidence="1 2">
    <name type="scientific">Anopheles albimanus</name>
    <name type="common">New world malaria mosquito</name>
    <dbReference type="NCBI Taxonomy" id="7167"/>
    <lineage>
        <taxon>Eukaryota</taxon>
        <taxon>Metazoa</taxon>
        <taxon>Ecdysozoa</taxon>
        <taxon>Arthropoda</taxon>
        <taxon>Hexapoda</taxon>
        <taxon>Insecta</taxon>
        <taxon>Pterygota</taxon>
        <taxon>Neoptera</taxon>
        <taxon>Endopterygota</taxon>
        <taxon>Diptera</taxon>
        <taxon>Nematocera</taxon>
        <taxon>Culicoidea</taxon>
        <taxon>Culicidae</taxon>
        <taxon>Anophelinae</taxon>
        <taxon>Anopheles</taxon>
    </lineage>
</organism>
<dbReference type="Proteomes" id="UP000069272">
    <property type="component" value="Chromosome 2L"/>
</dbReference>
<reference evidence="1 2" key="1">
    <citation type="journal article" date="2017" name="G3 (Bethesda)">
        <title>The Physical Genome Mapping of Anopheles albimanus Corrected Scaffold Misassemblies and Identified Interarm Rearrangements in Genus Anopheles.</title>
        <authorList>
            <person name="Artemov G.N."/>
            <person name="Peery A.N."/>
            <person name="Jiang X."/>
            <person name="Tu Z."/>
            <person name="Stegniy V.N."/>
            <person name="Sharakhova M.V."/>
            <person name="Sharakhov I.V."/>
        </authorList>
    </citation>
    <scope>NUCLEOTIDE SEQUENCE [LARGE SCALE GENOMIC DNA]</scope>
    <source>
        <strain evidence="1 2">ALBI9_A</strain>
    </source>
</reference>
<dbReference type="VEuPathDB" id="VectorBase:AALB015625"/>
<proteinExistence type="predicted"/>
<dbReference type="KEGG" id="aali:118460015"/>
<dbReference type="OrthoDB" id="6270617at2759"/>
<name>A0A182G046_ANOAL</name>